<evidence type="ECO:0008006" key="3">
    <source>
        <dbReference type="Google" id="ProtNLM"/>
    </source>
</evidence>
<dbReference type="Proteomes" id="UP000315496">
    <property type="component" value="Chromosome 4"/>
</dbReference>
<dbReference type="EMBL" id="VDLU01000004">
    <property type="protein sequence ID" value="TNJ27303.1"/>
    <property type="molecule type" value="Genomic_DNA"/>
</dbReference>
<reference evidence="1 2" key="1">
    <citation type="submission" date="2019-05" db="EMBL/GenBank/DDBJ databases">
        <title>The compact genome of Giardia muris reveals important steps in the evolution of intestinal protozoan parasites.</title>
        <authorList>
            <person name="Xu F."/>
            <person name="Jimenez-Gonzalez A."/>
            <person name="Einarsson E."/>
            <person name="Astvaldsson A."/>
            <person name="Peirasmaki D."/>
            <person name="Eckmann L."/>
            <person name="Andersson J.O."/>
            <person name="Svard S.G."/>
            <person name="Jerlstrom-Hultqvist J."/>
        </authorList>
    </citation>
    <scope>NUCLEOTIDE SEQUENCE [LARGE SCALE GENOMIC DNA]</scope>
    <source>
        <strain evidence="1 2">Roberts-Thomson</strain>
    </source>
</reference>
<dbReference type="VEuPathDB" id="GiardiaDB:GMRT_12341"/>
<dbReference type="AlphaFoldDB" id="A0A4Z1T078"/>
<evidence type="ECO:0000313" key="1">
    <source>
        <dbReference type="EMBL" id="TNJ27303.1"/>
    </source>
</evidence>
<organism evidence="1 2">
    <name type="scientific">Giardia muris</name>
    <dbReference type="NCBI Taxonomy" id="5742"/>
    <lineage>
        <taxon>Eukaryota</taxon>
        <taxon>Metamonada</taxon>
        <taxon>Diplomonadida</taxon>
        <taxon>Hexamitidae</taxon>
        <taxon>Giardiinae</taxon>
        <taxon>Giardia</taxon>
    </lineage>
</organism>
<name>A0A4Z1T078_GIAMU</name>
<protein>
    <recommendedName>
        <fullName evidence="3">FERM domain-containing protein</fullName>
    </recommendedName>
</protein>
<dbReference type="OrthoDB" id="10249727at2759"/>
<evidence type="ECO:0000313" key="2">
    <source>
        <dbReference type="Proteomes" id="UP000315496"/>
    </source>
</evidence>
<comment type="caution">
    <text evidence="1">The sequence shown here is derived from an EMBL/GenBank/DDBJ whole genome shotgun (WGS) entry which is preliminary data.</text>
</comment>
<sequence length="334" mass="38316">MLTLKLEMIDGICPVTIRMETTTTEMIKEACQYLDIPEELGKNFGILLINEGNSLECMAQDWRPYLRMMTAVEVRVVLRLLIFPAPSEISTLPRSYVMYALKQAHRLVITRTWKTPNEYSLVLSVLWYYSVHTQQPSTIGSDRMGLKDKGRDKNWFRRVKYALGDFVCSDILARYNDRSLNKMFLHIIHGLEKSRCLDDPIEHYFNVLGTAVRQYGYACFPGTVKLIGSSSICSDTLICLNGSEITFLNLDLSTNASYSLEQVKQVELELDGFAIKFHVIIDSDLLIMEVVTCYAIELISFYRFYRLHCLYKANANSTSSYPPLLDFHLLGDDD</sequence>
<gene>
    <name evidence="1" type="ORF">GMRT_12341</name>
</gene>
<proteinExistence type="predicted"/>
<keyword evidence="2" id="KW-1185">Reference proteome</keyword>
<accession>A0A4Z1T078</accession>